<feature type="domain" description="RNA polymerase sigma-70 region 2" evidence="5">
    <location>
        <begin position="11"/>
        <end position="78"/>
    </location>
</feature>
<proteinExistence type="inferred from homology"/>
<gene>
    <name evidence="7" type="ORF">JCM7686_pAMI5p016</name>
</gene>
<dbReference type="InterPro" id="IPR013249">
    <property type="entry name" value="RNA_pol_sigma70_r4_t2"/>
</dbReference>
<dbReference type="InterPro" id="IPR014284">
    <property type="entry name" value="RNA_pol_sigma-70_dom"/>
</dbReference>
<dbReference type="EMBL" id="CP006653">
    <property type="protein sequence ID" value="AGT11082.1"/>
    <property type="molecule type" value="Genomic_DNA"/>
</dbReference>
<dbReference type="GO" id="GO:0003677">
    <property type="term" value="F:DNA binding"/>
    <property type="evidence" value="ECO:0007669"/>
    <property type="project" value="InterPro"/>
</dbReference>
<dbReference type="GO" id="GO:0016987">
    <property type="term" value="F:sigma factor activity"/>
    <property type="evidence" value="ECO:0007669"/>
    <property type="project" value="UniProtKB-KW"/>
</dbReference>
<dbReference type="InterPro" id="IPR036388">
    <property type="entry name" value="WH-like_DNA-bd_sf"/>
</dbReference>
<dbReference type="AlphaFoldDB" id="S5Y0R6"/>
<evidence type="ECO:0000313" key="7">
    <source>
        <dbReference type="EMBL" id="AGT11082.1"/>
    </source>
</evidence>
<dbReference type="InterPro" id="IPR013325">
    <property type="entry name" value="RNA_pol_sigma_r2"/>
</dbReference>
<dbReference type="HOGENOM" id="CLU_047691_12_3_5"/>
<dbReference type="Pfam" id="PF08281">
    <property type="entry name" value="Sigma70_r4_2"/>
    <property type="match status" value="1"/>
</dbReference>
<dbReference type="Pfam" id="PF04542">
    <property type="entry name" value="Sigma70_r2"/>
    <property type="match status" value="1"/>
</dbReference>
<keyword evidence="8" id="KW-1185">Reference proteome</keyword>
<sequence>MSSWRDTIAGLFLTHRRRLERSVRARVGNADIAAEIVQDVFLRTLMAPPRASDEEGRRLLYAAARNAAIEHYRSETRRSRILQALLPEQLGRTATTSGEDHTSAREALATLEKSLADLSPRCREIFLQRRVEGLSNAEIARHHGISVNSVEKHIARALQHCAARLSGYLGDE</sequence>
<comment type="similarity">
    <text evidence="1">Belongs to the sigma-70 factor family. ECF subfamily.</text>
</comment>
<evidence type="ECO:0000256" key="4">
    <source>
        <dbReference type="ARBA" id="ARBA00023163"/>
    </source>
</evidence>
<evidence type="ECO:0000256" key="2">
    <source>
        <dbReference type="ARBA" id="ARBA00023015"/>
    </source>
</evidence>
<dbReference type="RefSeq" id="WP_020952854.1">
    <property type="nucleotide sequence ID" value="NC_022043.1"/>
</dbReference>
<dbReference type="NCBIfam" id="TIGR02937">
    <property type="entry name" value="sigma70-ECF"/>
    <property type="match status" value="1"/>
</dbReference>
<evidence type="ECO:0000313" key="8">
    <source>
        <dbReference type="Proteomes" id="UP000015480"/>
    </source>
</evidence>
<dbReference type="SUPFAM" id="SSF88946">
    <property type="entry name" value="Sigma2 domain of RNA polymerase sigma factors"/>
    <property type="match status" value="1"/>
</dbReference>
<dbReference type="GO" id="GO:0006352">
    <property type="term" value="P:DNA-templated transcription initiation"/>
    <property type="evidence" value="ECO:0007669"/>
    <property type="project" value="InterPro"/>
</dbReference>
<dbReference type="PANTHER" id="PTHR43133">
    <property type="entry name" value="RNA POLYMERASE ECF-TYPE SIGMA FACTO"/>
    <property type="match status" value="1"/>
</dbReference>
<organism evidence="7 8">
    <name type="scientific">Paracoccus aminophilus JCM 7686</name>
    <dbReference type="NCBI Taxonomy" id="1367847"/>
    <lineage>
        <taxon>Bacteria</taxon>
        <taxon>Pseudomonadati</taxon>
        <taxon>Pseudomonadota</taxon>
        <taxon>Alphaproteobacteria</taxon>
        <taxon>Rhodobacterales</taxon>
        <taxon>Paracoccaceae</taxon>
        <taxon>Paracoccus</taxon>
    </lineage>
</organism>
<dbReference type="Proteomes" id="UP000015480">
    <property type="component" value="Plasmid pAMI5"/>
</dbReference>
<keyword evidence="7" id="KW-0614">Plasmid</keyword>
<protein>
    <submittedName>
        <fullName evidence="7">FecI family ECF sigma factor</fullName>
    </submittedName>
</protein>
<dbReference type="Gene3D" id="1.10.10.10">
    <property type="entry name" value="Winged helix-like DNA-binding domain superfamily/Winged helix DNA-binding domain"/>
    <property type="match status" value="1"/>
</dbReference>
<dbReference type="KEGG" id="pami:JCM7686_pAMI5p016"/>
<dbReference type="SUPFAM" id="SSF88659">
    <property type="entry name" value="Sigma3 and sigma4 domains of RNA polymerase sigma factors"/>
    <property type="match status" value="1"/>
</dbReference>
<evidence type="ECO:0000259" key="5">
    <source>
        <dbReference type="Pfam" id="PF04542"/>
    </source>
</evidence>
<reference evidence="7 8" key="1">
    <citation type="journal article" date="2014" name="BMC Genomics">
        <title>Architecture and functions of a multipartite genome of the methylotrophic bacterium Paracoccus aminophilus JCM 7686, containing primary and secondary chromids.</title>
        <authorList>
            <person name="Dziewit L."/>
            <person name="Czarnecki J."/>
            <person name="Wibberg D."/>
            <person name="Radlinska M."/>
            <person name="Mrozek P."/>
            <person name="Szymczak M."/>
            <person name="Schluter A."/>
            <person name="Puhler A."/>
            <person name="Bartosik D."/>
        </authorList>
    </citation>
    <scope>NUCLEOTIDE SEQUENCE [LARGE SCALE GENOMIC DNA]</scope>
    <source>
        <strain evidence="7">JCM 7686</strain>
        <plasmid evidence="8">Plasmid pAMI5</plasmid>
    </source>
</reference>
<evidence type="ECO:0000256" key="1">
    <source>
        <dbReference type="ARBA" id="ARBA00010641"/>
    </source>
</evidence>
<keyword evidence="2" id="KW-0805">Transcription regulation</keyword>
<accession>S5Y0R6</accession>
<dbReference type="PANTHER" id="PTHR43133:SF63">
    <property type="entry name" value="RNA POLYMERASE SIGMA FACTOR FECI-RELATED"/>
    <property type="match status" value="1"/>
</dbReference>
<dbReference type="InterPro" id="IPR039425">
    <property type="entry name" value="RNA_pol_sigma-70-like"/>
</dbReference>
<dbReference type="InterPro" id="IPR013324">
    <property type="entry name" value="RNA_pol_sigma_r3/r4-like"/>
</dbReference>
<dbReference type="InterPro" id="IPR007627">
    <property type="entry name" value="RNA_pol_sigma70_r2"/>
</dbReference>
<dbReference type="Gene3D" id="1.10.1740.10">
    <property type="match status" value="1"/>
</dbReference>
<evidence type="ECO:0000259" key="6">
    <source>
        <dbReference type="Pfam" id="PF08281"/>
    </source>
</evidence>
<keyword evidence="4" id="KW-0804">Transcription</keyword>
<geneLocation type="plasmid" evidence="7 8">
    <name>pAMI5</name>
</geneLocation>
<evidence type="ECO:0000256" key="3">
    <source>
        <dbReference type="ARBA" id="ARBA00023082"/>
    </source>
</evidence>
<feature type="domain" description="RNA polymerase sigma factor 70 region 4 type 2" evidence="6">
    <location>
        <begin position="111"/>
        <end position="161"/>
    </location>
</feature>
<dbReference type="PATRIC" id="fig|1367847.3.peg.4040"/>
<keyword evidence="3" id="KW-0731">Sigma factor</keyword>
<name>S5Y0R6_PARAH</name>